<organism evidence="3">
    <name type="scientific">marine sediment metagenome</name>
    <dbReference type="NCBI Taxonomy" id="412755"/>
    <lineage>
        <taxon>unclassified sequences</taxon>
        <taxon>metagenomes</taxon>
        <taxon>ecological metagenomes</taxon>
    </lineage>
</organism>
<evidence type="ECO:0000259" key="2">
    <source>
        <dbReference type="SMART" id="SM00507"/>
    </source>
</evidence>
<dbReference type="AlphaFoldDB" id="A0A0F9VJ42"/>
<accession>A0A0F9VJ42</accession>
<protein>
    <recommendedName>
        <fullName evidence="2">HNH nuclease domain-containing protein</fullName>
    </recommendedName>
</protein>
<feature type="region of interest" description="Disordered" evidence="1">
    <location>
        <begin position="200"/>
        <end position="222"/>
    </location>
</feature>
<feature type="compositionally biased region" description="Polar residues" evidence="1">
    <location>
        <begin position="213"/>
        <end position="222"/>
    </location>
</feature>
<name>A0A0F9VJ42_9ZZZZ</name>
<dbReference type="EMBL" id="LAZR01000342">
    <property type="protein sequence ID" value="KKN73546.1"/>
    <property type="molecule type" value="Genomic_DNA"/>
</dbReference>
<feature type="domain" description="HNH nuclease" evidence="2">
    <location>
        <begin position="145"/>
        <end position="196"/>
    </location>
</feature>
<reference evidence="3" key="1">
    <citation type="journal article" date="2015" name="Nature">
        <title>Complex archaea that bridge the gap between prokaryotes and eukaryotes.</title>
        <authorList>
            <person name="Spang A."/>
            <person name="Saw J.H."/>
            <person name="Jorgensen S.L."/>
            <person name="Zaremba-Niedzwiedzka K."/>
            <person name="Martijn J."/>
            <person name="Lind A.E."/>
            <person name="van Eijk R."/>
            <person name="Schleper C."/>
            <person name="Guy L."/>
            <person name="Ettema T.J."/>
        </authorList>
    </citation>
    <scope>NUCLEOTIDE SEQUENCE</scope>
</reference>
<comment type="caution">
    <text evidence="3">The sequence shown here is derived from an EMBL/GenBank/DDBJ whole genome shotgun (WGS) entry which is preliminary data.</text>
</comment>
<evidence type="ECO:0000256" key="1">
    <source>
        <dbReference type="SAM" id="MobiDB-lite"/>
    </source>
</evidence>
<proteinExistence type="predicted"/>
<dbReference type="CDD" id="cd00085">
    <property type="entry name" value="HNHc"/>
    <property type="match status" value="1"/>
</dbReference>
<dbReference type="InterPro" id="IPR003615">
    <property type="entry name" value="HNH_nuc"/>
</dbReference>
<gene>
    <name evidence="3" type="ORF">LCGC14_0399980</name>
</gene>
<dbReference type="SMART" id="SM00507">
    <property type="entry name" value="HNHc"/>
    <property type="match status" value="1"/>
</dbReference>
<feature type="compositionally biased region" description="Basic residues" evidence="1">
    <location>
        <begin position="202"/>
        <end position="212"/>
    </location>
</feature>
<evidence type="ECO:0000313" key="3">
    <source>
        <dbReference type="EMBL" id="KKN73546.1"/>
    </source>
</evidence>
<sequence length="222" mass="25624">MGRPRTWTDQQLRVAVRHGHSASDALRRLHLAVGGAARDVIFNHIDRLGLSISHWSRRPTGRKRSWTDQQLRGAVKQATSVTDTLRKLGLAKDNSYSRKLVRRRIRELGLDISHFKNWCHLKGLPLRRLLIRDSRAHNTHLKERLIRAGILEPGCDWCGRKTWRKLPIPLELDHINGDSHDNRRRNLRLLCPNCHAQTPTWKGRRSGYRSHQKSGQPPSGDT</sequence>